<sequence length="416" mass="44873">MATGNPFDLLIDSENDDLSQLIAAQQKKVASNKPAGATAAPAAAKLPSKPLPPAQAVRESKNNTANVREGAGRGGTGRGRGGRGAGIGQGRDFGNANTNRYGSGGGYRGGPASEEGDAGKALERERGNYDQPRGSFRGGRRGGVLDGNTEGGLDSDRTQRRVFERRSGTGRGYEMKREGAGRGNWGTVTDDVNAQGIEETVNFDEKPVAPEKQANHEDGQRGDASKDKEEVANETEDKEPEDNEMTLEEYEKVREEKRKALLSLKVEERKVELDKDLQSMQQLSIKKGNDDVFIKLGSDKDLSKRRENAEKEERAKKQTTTVLFSYEKLLGVDTGRREPSEFLSIYTKGVAVKAMSINEFLKPADGDRYYNPSGRGRGRGRGDRGSFRGGYAGAGPASPNAPSIADQGQFPTLGAK</sequence>
<evidence type="ECO:0000313" key="5">
    <source>
        <dbReference type="EMBL" id="PKU81069.1"/>
    </source>
</evidence>
<dbReference type="GO" id="GO:0005737">
    <property type="term" value="C:cytoplasm"/>
    <property type="evidence" value="ECO:0007669"/>
    <property type="project" value="UniProtKB-SubCell"/>
</dbReference>
<dbReference type="Pfam" id="PF09598">
    <property type="entry name" value="Stm1_N"/>
    <property type="match status" value="1"/>
</dbReference>
<name>A0A2I0WZI1_9ASPA</name>
<feature type="compositionally biased region" description="Basic and acidic residues" evidence="3">
    <location>
        <begin position="117"/>
        <end position="128"/>
    </location>
</feature>
<feature type="region of interest" description="Disordered" evidence="3">
    <location>
        <begin position="363"/>
        <end position="416"/>
    </location>
</feature>
<feature type="domain" description="Hyaluronan/mRNA-binding protein" evidence="4">
    <location>
        <begin position="159"/>
        <end position="272"/>
    </location>
</feature>
<dbReference type="Gene3D" id="6.10.140.1040">
    <property type="match status" value="1"/>
</dbReference>
<feature type="compositionally biased region" description="Gly residues" evidence="3">
    <location>
        <begin position="72"/>
        <end position="91"/>
    </location>
</feature>
<dbReference type="InterPro" id="IPR039764">
    <property type="entry name" value="HABP4/SERBP1-like"/>
</dbReference>
<dbReference type="STRING" id="906689.A0A2I0WZI1"/>
<evidence type="ECO:0000256" key="3">
    <source>
        <dbReference type="SAM" id="MobiDB-lite"/>
    </source>
</evidence>
<keyword evidence="2" id="KW-0963">Cytoplasm</keyword>
<proteinExistence type="predicted"/>
<evidence type="ECO:0000313" key="6">
    <source>
        <dbReference type="Proteomes" id="UP000233837"/>
    </source>
</evidence>
<organism evidence="5 6">
    <name type="scientific">Dendrobium catenatum</name>
    <dbReference type="NCBI Taxonomy" id="906689"/>
    <lineage>
        <taxon>Eukaryota</taxon>
        <taxon>Viridiplantae</taxon>
        <taxon>Streptophyta</taxon>
        <taxon>Embryophyta</taxon>
        <taxon>Tracheophyta</taxon>
        <taxon>Spermatophyta</taxon>
        <taxon>Magnoliopsida</taxon>
        <taxon>Liliopsida</taxon>
        <taxon>Asparagales</taxon>
        <taxon>Orchidaceae</taxon>
        <taxon>Epidendroideae</taxon>
        <taxon>Malaxideae</taxon>
        <taxon>Dendrobiinae</taxon>
        <taxon>Dendrobium</taxon>
    </lineage>
</organism>
<comment type="subcellular location">
    <subcellularLocation>
        <location evidence="1">Cytoplasm</location>
    </subcellularLocation>
</comment>
<evidence type="ECO:0000256" key="1">
    <source>
        <dbReference type="ARBA" id="ARBA00004496"/>
    </source>
</evidence>
<feature type="compositionally biased region" description="Basic and acidic residues" evidence="3">
    <location>
        <begin position="203"/>
        <end position="231"/>
    </location>
</feature>
<dbReference type="InterPro" id="IPR006861">
    <property type="entry name" value="HABP4_PAIRBP1-bd"/>
</dbReference>
<feature type="compositionally biased region" description="Basic and acidic residues" evidence="3">
    <location>
        <begin position="154"/>
        <end position="180"/>
    </location>
</feature>
<accession>A0A2I0WZI1</accession>
<dbReference type="AlphaFoldDB" id="A0A2I0WZI1"/>
<dbReference type="PANTHER" id="PTHR12299:SF17">
    <property type="entry name" value="AT19571P-RELATED"/>
    <property type="match status" value="1"/>
</dbReference>
<reference evidence="5 6" key="1">
    <citation type="journal article" date="2016" name="Sci. Rep.">
        <title>The Dendrobium catenatum Lindl. genome sequence provides insights into polysaccharide synthase, floral development and adaptive evolution.</title>
        <authorList>
            <person name="Zhang G.Q."/>
            <person name="Xu Q."/>
            <person name="Bian C."/>
            <person name="Tsai W.C."/>
            <person name="Yeh C.M."/>
            <person name="Liu K.W."/>
            <person name="Yoshida K."/>
            <person name="Zhang L.S."/>
            <person name="Chang S.B."/>
            <person name="Chen F."/>
            <person name="Shi Y."/>
            <person name="Su Y.Y."/>
            <person name="Zhang Y.Q."/>
            <person name="Chen L.J."/>
            <person name="Yin Y."/>
            <person name="Lin M."/>
            <person name="Huang H."/>
            <person name="Deng H."/>
            <person name="Wang Z.W."/>
            <person name="Zhu S.L."/>
            <person name="Zhao X."/>
            <person name="Deng C."/>
            <person name="Niu S.C."/>
            <person name="Huang J."/>
            <person name="Wang M."/>
            <person name="Liu G.H."/>
            <person name="Yang H.J."/>
            <person name="Xiao X.J."/>
            <person name="Hsiao Y.Y."/>
            <person name="Wu W.L."/>
            <person name="Chen Y.Y."/>
            <person name="Mitsuda N."/>
            <person name="Ohme-Takagi M."/>
            <person name="Luo Y.B."/>
            <person name="Van de Peer Y."/>
            <person name="Liu Z.J."/>
        </authorList>
    </citation>
    <scope>NUCLEOTIDE SEQUENCE [LARGE SCALE GENOMIC DNA]</scope>
    <source>
        <tissue evidence="5">The whole plant</tissue>
    </source>
</reference>
<reference evidence="5 6" key="2">
    <citation type="journal article" date="2017" name="Nature">
        <title>The Apostasia genome and the evolution of orchids.</title>
        <authorList>
            <person name="Zhang G.Q."/>
            <person name="Liu K.W."/>
            <person name="Li Z."/>
            <person name="Lohaus R."/>
            <person name="Hsiao Y.Y."/>
            <person name="Niu S.C."/>
            <person name="Wang J.Y."/>
            <person name="Lin Y.C."/>
            <person name="Xu Q."/>
            <person name="Chen L.J."/>
            <person name="Yoshida K."/>
            <person name="Fujiwara S."/>
            <person name="Wang Z.W."/>
            <person name="Zhang Y.Q."/>
            <person name="Mitsuda N."/>
            <person name="Wang M."/>
            <person name="Liu G.H."/>
            <person name="Pecoraro L."/>
            <person name="Huang H.X."/>
            <person name="Xiao X.J."/>
            <person name="Lin M."/>
            <person name="Wu X.Y."/>
            <person name="Wu W.L."/>
            <person name="Chen Y.Y."/>
            <person name="Chang S.B."/>
            <person name="Sakamoto S."/>
            <person name="Ohme-Takagi M."/>
            <person name="Yagi M."/>
            <person name="Zeng S.J."/>
            <person name="Shen C.Y."/>
            <person name="Yeh C.M."/>
            <person name="Luo Y.B."/>
            <person name="Tsai W.C."/>
            <person name="Van de Peer Y."/>
            <person name="Liu Z.J."/>
        </authorList>
    </citation>
    <scope>NUCLEOTIDE SEQUENCE [LARGE SCALE GENOMIC DNA]</scope>
    <source>
        <tissue evidence="5">The whole plant</tissue>
    </source>
</reference>
<dbReference type="EMBL" id="KZ502286">
    <property type="protein sequence ID" value="PKU81069.1"/>
    <property type="molecule type" value="Genomic_DNA"/>
</dbReference>
<keyword evidence="6" id="KW-1185">Reference proteome</keyword>
<dbReference type="SMART" id="SM01233">
    <property type="entry name" value="HABP4_PAI-RBP1"/>
    <property type="match status" value="1"/>
</dbReference>
<dbReference type="Proteomes" id="UP000233837">
    <property type="component" value="Unassembled WGS sequence"/>
</dbReference>
<dbReference type="GO" id="GO:0005634">
    <property type="term" value="C:nucleus"/>
    <property type="evidence" value="ECO:0007669"/>
    <property type="project" value="TreeGrafter"/>
</dbReference>
<protein>
    <recommendedName>
        <fullName evidence="4">Hyaluronan/mRNA-binding protein domain-containing protein</fullName>
    </recommendedName>
</protein>
<dbReference type="PANTHER" id="PTHR12299">
    <property type="entry name" value="HYALURONIC ACID-BINDING PROTEIN 4"/>
    <property type="match status" value="1"/>
</dbReference>
<dbReference type="InterPro" id="IPR019084">
    <property type="entry name" value="STM1-like_N"/>
</dbReference>
<feature type="compositionally biased region" description="Acidic residues" evidence="3">
    <location>
        <begin position="232"/>
        <end position="248"/>
    </location>
</feature>
<dbReference type="Pfam" id="PF04774">
    <property type="entry name" value="HABP4_PAI-RBP1"/>
    <property type="match status" value="1"/>
</dbReference>
<dbReference type="GO" id="GO:0003723">
    <property type="term" value="F:RNA binding"/>
    <property type="evidence" value="ECO:0007669"/>
    <property type="project" value="InterPro"/>
</dbReference>
<evidence type="ECO:0000259" key="4">
    <source>
        <dbReference type="SMART" id="SM01233"/>
    </source>
</evidence>
<feature type="region of interest" description="Disordered" evidence="3">
    <location>
        <begin position="26"/>
        <end position="251"/>
    </location>
</feature>
<gene>
    <name evidence="5" type="ORF">MA16_Dca017444</name>
</gene>
<evidence type="ECO:0000256" key="2">
    <source>
        <dbReference type="ARBA" id="ARBA00022490"/>
    </source>
</evidence>
<feature type="compositionally biased region" description="Low complexity" evidence="3">
    <location>
        <begin position="31"/>
        <end position="48"/>
    </location>
</feature>